<evidence type="ECO:0000313" key="2">
    <source>
        <dbReference type="Proteomes" id="UP000015241"/>
    </source>
</evidence>
<sequence>MVPNHLDSLGSRTGIRSMLGYSVRVQRGTSAAIGKQPRGFLEVAARHTLSLPRMLRYWTHSTPTLIYALNIRFDRIRSRLKAQARIERQHWLLRNIL</sequence>
<evidence type="ECO:0000313" key="1">
    <source>
        <dbReference type="EMBL" id="EPT02084.1"/>
    </source>
</evidence>
<name>S8EFS5_FOMSC</name>
<protein>
    <submittedName>
        <fullName evidence="1">Uncharacterized protein</fullName>
    </submittedName>
</protein>
<proteinExistence type="predicted"/>
<dbReference type="AlphaFoldDB" id="S8EFS5"/>
<dbReference type="InParanoid" id="S8EFS5"/>
<dbReference type="Proteomes" id="UP000015241">
    <property type="component" value="Unassembled WGS sequence"/>
</dbReference>
<gene>
    <name evidence="1" type="ORF">FOMPIDRAFT_1022952</name>
</gene>
<reference evidence="1 2" key="1">
    <citation type="journal article" date="2012" name="Science">
        <title>The Paleozoic origin of enzymatic lignin decomposition reconstructed from 31 fungal genomes.</title>
        <authorList>
            <person name="Floudas D."/>
            <person name="Binder M."/>
            <person name="Riley R."/>
            <person name="Barry K."/>
            <person name="Blanchette R.A."/>
            <person name="Henrissat B."/>
            <person name="Martinez A.T."/>
            <person name="Otillar R."/>
            <person name="Spatafora J.W."/>
            <person name="Yadav J.S."/>
            <person name="Aerts A."/>
            <person name="Benoit I."/>
            <person name="Boyd A."/>
            <person name="Carlson A."/>
            <person name="Copeland A."/>
            <person name="Coutinho P.M."/>
            <person name="de Vries R.P."/>
            <person name="Ferreira P."/>
            <person name="Findley K."/>
            <person name="Foster B."/>
            <person name="Gaskell J."/>
            <person name="Glotzer D."/>
            <person name="Gorecki P."/>
            <person name="Heitman J."/>
            <person name="Hesse C."/>
            <person name="Hori C."/>
            <person name="Igarashi K."/>
            <person name="Jurgens J.A."/>
            <person name="Kallen N."/>
            <person name="Kersten P."/>
            <person name="Kohler A."/>
            <person name="Kuees U."/>
            <person name="Kumar T.K.A."/>
            <person name="Kuo A."/>
            <person name="LaButti K."/>
            <person name="Larrondo L.F."/>
            <person name="Lindquist E."/>
            <person name="Ling A."/>
            <person name="Lombard V."/>
            <person name="Lucas S."/>
            <person name="Lundell T."/>
            <person name="Martin R."/>
            <person name="McLaughlin D.J."/>
            <person name="Morgenstern I."/>
            <person name="Morin E."/>
            <person name="Murat C."/>
            <person name="Nagy L.G."/>
            <person name="Nolan M."/>
            <person name="Ohm R.A."/>
            <person name="Patyshakuliyeva A."/>
            <person name="Rokas A."/>
            <person name="Ruiz-Duenas F.J."/>
            <person name="Sabat G."/>
            <person name="Salamov A."/>
            <person name="Samejima M."/>
            <person name="Schmutz J."/>
            <person name="Slot J.C."/>
            <person name="St John F."/>
            <person name="Stenlid J."/>
            <person name="Sun H."/>
            <person name="Sun S."/>
            <person name="Syed K."/>
            <person name="Tsang A."/>
            <person name="Wiebenga A."/>
            <person name="Young D."/>
            <person name="Pisabarro A."/>
            <person name="Eastwood D.C."/>
            <person name="Martin F."/>
            <person name="Cullen D."/>
            <person name="Grigoriev I.V."/>
            <person name="Hibbett D.S."/>
        </authorList>
    </citation>
    <scope>NUCLEOTIDE SEQUENCE</scope>
    <source>
        <strain evidence="2">FP-58527</strain>
    </source>
</reference>
<accession>S8EFS5</accession>
<keyword evidence="2" id="KW-1185">Reference proteome</keyword>
<organism evidence="1 2">
    <name type="scientific">Fomitopsis schrenkii</name>
    <name type="common">Brown rot fungus</name>
    <dbReference type="NCBI Taxonomy" id="2126942"/>
    <lineage>
        <taxon>Eukaryota</taxon>
        <taxon>Fungi</taxon>
        <taxon>Dikarya</taxon>
        <taxon>Basidiomycota</taxon>
        <taxon>Agaricomycotina</taxon>
        <taxon>Agaricomycetes</taxon>
        <taxon>Polyporales</taxon>
        <taxon>Fomitopsis</taxon>
    </lineage>
</organism>
<dbReference type="EMBL" id="KE504137">
    <property type="protein sequence ID" value="EPT02084.1"/>
    <property type="molecule type" value="Genomic_DNA"/>
</dbReference>
<dbReference type="HOGENOM" id="CLU_2346714_0_0_1"/>